<proteinExistence type="predicted"/>
<dbReference type="RefSeq" id="WP_348269711.1">
    <property type="nucleotide sequence ID" value="NZ_CP121195.1"/>
</dbReference>
<dbReference type="Pfam" id="PF01904">
    <property type="entry name" value="DUF72"/>
    <property type="match status" value="1"/>
</dbReference>
<protein>
    <submittedName>
        <fullName evidence="1">DUF72 domain-containing protein</fullName>
    </submittedName>
</protein>
<gene>
    <name evidence="1" type="ORF">P8936_16305</name>
</gene>
<dbReference type="SUPFAM" id="SSF117396">
    <property type="entry name" value="TM1631-like"/>
    <property type="match status" value="1"/>
</dbReference>
<dbReference type="InterPro" id="IPR002763">
    <property type="entry name" value="DUF72"/>
</dbReference>
<organism evidence="1">
    <name type="scientific">Edaphobacter paludis</name>
    <dbReference type="NCBI Taxonomy" id="3035702"/>
    <lineage>
        <taxon>Bacteria</taxon>
        <taxon>Pseudomonadati</taxon>
        <taxon>Acidobacteriota</taxon>
        <taxon>Terriglobia</taxon>
        <taxon>Terriglobales</taxon>
        <taxon>Acidobacteriaceae</taxon>
        <taxon>Edaphobacter</taxon>
    </lineage>
</organism>
<dbReference type="PANTHER" id="PTHR30348:SF4">
    <property type="entry name" value="DUF72 DOMAIN-CONTAINING PROTEIN"/>
    <property type="match status" value="1"/>
</dbReference>
<name>A0AAU7D6C0_9BACT</name>
<reference evidence="1" key="1">
    <citation type="submission" date="2023-03" db="EMBL/GenBank/DDBJ databases">
        <title>Edaphobacter sp.</title>
        <authorList>
            <person name="Huber K.J."/>
            <person name="Papendorf J."/>
            <person name="Pilke C."/>
            <person name="Bunk B."/>
            <person name="Sproeer C."/>
            <person name="Pester M."/>
        </authorList>
    </citation>
    <scope>NUCLEOTIDE SEQUENCE</scope>
    <source>
        <strain evidence="1">DSM 109920</strain>
    </source>
</reference>
<dbReference type="AlphaFoldDB" id="A0AAU7D6C0"/>
<dbReference type="EMBL" id="CP121195">
    <property type="protein sequence ID" value="XBH13229.1"/>
    <property type="molecule type" value="Genomic_DNA"/>
</dbReference>
<dbReference type="PANTHER" id="PTHR30348">
    <property type="entry name" value="UNCHARACTERIZED PROTEIN YECE"/>
    <property type="match status" value="1"/>
</dbReference>
<dbReference type="InterPro" id="IPR036520">
    <property type="entry name" value="UPF0759_sf"/>
</dbReference>
<evidence type="ECO:0000313" key="1">
    <source>
        <dbReference type="EMBL" id="XBH13229.1"/>
    </source>
</evidence>
<accession>A0AAU7D6C0</accession>
<sequence length="253" mass="28580">MVSVQAQTRIYAGTSGWAYPTWKPEFYPAGTAAKKFLEFYASQLTSVEVNYTFRALPTAKMLEGWLAATPPHFRFSFKAPQRITHFKRLRDCDADVAQFIAALEPVRQADKLGLLLFQLPPNFKADAGLLNAFLATSALQTPNAPRIAFEFRHDSWFSEEIYTVLRQHEAALCIAESEDLLTPEIHTAAGFTCFRLRRSGGYSTVELDSFAKRFTALAQQRDVYAYFKHEDEPTGALNAKAFLDRIFAIEDKS</sequence>
<dbReference type="Gene3D" id="3.20.20.410">
    <property type="entry name" value="Protein of unknown function UPF0759"/>
    <property type="match status" value="1"/>
</dbReference>